<dbReference type="EMBL" id="JASMQC010000016">
    <property type="protein sequence ID" value="KAK1939363.1"/>
    <property type="molecule type" value="Genomic_DNA"/>
</dbReference>
<dbReference type="Proteomes" id="UP001259832">
    <property type="component" value="Unassembled WGS sequence"/>
</dbReference>
<accession>A0AAD9GJF2</accession>
<dbReference type="AlphaFoldDB" id="A0AAD9GJF2"/>
<evidence type="ECO:0000313" key="1">
    <source>
        <dbReference type="EMBL" id="KAK1939363.1"/>
    </source>
</evidence>
<keyword evidence="2" id="KW-1185">Reference proteome</keyword>
<evidence type="ECO:0000313" key="2">
    <source>
        <dbReference type="Proteomes" id="UP001259832"/>
    </source>
</evidence>
<comment type="caution">
    <text evidence="1">The sequence shown here is derived from an EMBL/GenBank/DDBJ whole genome shotgun (WGS) entry which is preliminary data.</text>
</comment>
<organism evidence="1 2">
    <name type="scientific">Phytophthora citrophthora</name>
    <dbReference type="NCBI Taxonomy" id="4793"/>
    <lineage>
        <taxon>Eukaryota</taxon>
        <taxon>Sar</taxon>
        <taxon>Stramenopiles</taxon>
        <taxon>Oomycota</taxon>
        <taxon>Peronosporomycetes</taxon>
        <taxon>Peronosporales</taxon>
        <taxon>Peronosporaceae</taxon>
        <taxon>Phytophthora</taxon>
    </lineage>
</organism>
<gene>
    <name evidence="1" type="ORF">P3T76_008747</name>
</gene>
<proteinExistence type="predicted"/>
<protein>
    <submittedName>
        <fullName evidence="1">Uncharacterized protein</fullName>
    </submittedName>
</protein>
<sequence length="95" mass="10385">MEFIMGKRVKHLGVLFTPTTNAMVCQANQEKAGAPTTTAQAMGLMELWQAQSAGINPTSEENEQIKLSIAEGPVRSSSYQIDDKFFHNGDIHSSD</sequence>
<name>A0AAD9GJF2_9STRA</name>
<reference evidence="1" key="1">
    <citation type="submission" date="2023-08" db="EMBL/GenBank/DDBJ databases">
        <title>Reference Genome Resource for the Citrus Pathogen Phytophthora citrophthora.</title>
        <authorList>
            <person name="Moller H."/>
            <person name="Coetzee B."/>
            <person name="Rose L.J."/>
            <person name="Van Niekerk J.M."/>
        </authorList>
    </citation>
    <scope>NUCLEOTIDE SEQUENCE</scope>
    <source>
        <strain evidence="1">STE-U-9442</strain>
    </source>
</reference>